<feature type="domain" description="E2F/DP family winged-helix DNA-binding" evidence="4">
    <location>
        <begin position="784"/>
        <end position="865"/>
    </location>
</feature>
<dbReference type="GO" id="GO:0006355">
    <property type="term" value="P:regulation of DNA-templated transcription"/>
    <property type="evidence" value="ECO:0007669"/>
    <property type="project" value="InterPro"/>
</dbReference>
<dbReference type="FunFam" id="1.25.10.10:FF:000586">
    <property type="entry name" value="Microtubule-associated protein TORTIFOLIA1"/>
    <property type="match status" value="1"/>
</dbReference>
<sequence length="1039" mass="114008">MGATTRREPLKQRVNRCLLKLSDRDTEAMAAAELEAIARALEPDELPTFVSAVSDARPTDKTPLRRHALRALALVAASHPRDVVAPLIPRILAAALRRVRDQDSSVRAALVDTARAAAAASASASTALRPLTDALLHEQDQCAQLAAALATAAAVEASAVTDDLASYLHKLQPRLLKLLRSNAFKAKPALITLIGASATVGGDAEVTASIPCLRDAVASDDWAARKAAAEALAALALEHTDLLTTYKSSCVTFFEARRFDKVKIVRESINRMIEAWKEIPGAEEDECSSAPPSASQSQRRYSLTGSASDGRYPAASLGSNSVPSATRRSRLPVSRSSPPDVSPSVTKTYSPSSIRNKKLSPPSYRKARQANNCNYKVEIAVAPDATPIKVVTEEKLLEGGNVRGRLEARRALFQGSQDRSAKLAGYKAGSRVVPYEGGGNLEEISEVEGRSERYAVQKDESLSEIRTQLLQIENQQSSLLDLLQKFMGKSENGMRSLETRVHGLEMALDEISRDLAFSSGRMSSREPDAKTCCIPSPKFWRRHNGGRSSSRFSVSDAANSSDGSRTSYKWERQSIKKKNKEVEESLIKHTRFSLKGAAGCGCHCKPAMVLQPATHSMLHAAASGARRAIRARRKQTFRPMAAMLEWRCVSFVVLYNREDVESVGLDEAAKRLGVERRRIYDIVNVLESVGKILSRKAKNRYTWIGFGGIPMALLELKERALRDKSGLASQQTEQQSAATISDDEDDDTLGKEVANIENEKLSQTVNNPSDKPGAPRCRLRSDHRKEKSLGLLTQNFVKLFLTMEQVDTISLDEAAKLLLGEGHEETNMRTKVRRLYDIANVLSSLNLIEKIQQGDSRKPAFRWLGRATTPDTENGVTVVVPPPGKTKSNKRAFGTELTNIDMHRSNLDSKVQKKAKLAKSGGDVLINCKLDSGGDVLINCKLDVRNRLGQGKQSGIVYGPFHPAGARKHELAGGNNPGQREMAEDWKSLSAPFRPQYKNQALSDLFAHYVDAWKTWYSEFAQGSNIMQQHFGHFGNHFL</sequence>
<dbReference type="GO" id="GO:0008017">
    <property type="term" value="F:microtubule binding"/>
    <property type="evidence" value="ECO:0007669"/>
    <property type="project" value="InterPro"/>
</dbReference>
<accession>A0A3L6EM11</accession>
<dbReference type="Gene3D" id="1.25.10.10">
    <property type="entry name" value="Leucine-rich Repeat Variant"/>
    <property type="match status" value="1"/>
</dbReference>
<organism evidence="5">
    <name type="scientific">Zea mays</name>
    <name type="common">Maize</name>
    <dbReference type="NCBI Taxonomy" id="4577"/>
    <lineage>
        <taxon>Eukaryota</taxon>
        <taxon>Viridiplantae</taxon>
        <taxon>Streptophyta</taxon>
        <taxon>Embryophyta</taxon>
        <taxon>Tracheophyta</taxon>
        <taxon>Spermatophyta</taxon>
        <taxon>Magnoliopsida</taxon>
        <taxon>Liliopsida</taxon>
        <taxon>Poales</taxon>
        <taxon>Poaceae</taxon>
        <taxon>PACMAD clade</taxon>
        <taxon>Panicoideae</taxon>
        <taxon>Andropogonodae</taxon>
        <taxon>Andropogoneae</taxon>
        <taxon>Tripsacinae</taxon>
        <taxon>Zea</taxon>
    </lineage>
</organism>
<keyword evidence="2" id="KW-0804">Transcription</keyword>
<keyword evidence="2" id="KW-0539">Nucleus</keyword>
<dbReference type="AlphaFoldDB" id="A0A3L6EM11"/>
<feature type="compositionally biased region" description="Polar residues" evidence="3">
    <location>
        <begin position="546"/>
        <end position="566"/>
    </location>
</feature>
<evidence type="ECO:0000259" key="4">
    <source>
        <dbReference type="SMART" id="SM01372"/>
    </source>
</evidence>
<feature type="region of interest" description="Disordered" evidence="3">
    <location>
        <begin position="281"/>
        <end position="365"/>
    </location>
</feature>
<keyword evidence="2" id="KW-0238">DNA-binding</keyword>
<proteinExistence type="inferred from homology"/>
<evidence type="ECO:0000256" key="1">
    <source>
        <dbReference type="ARBA" id="ARBA00023306"/>
    </source>
</evidence>
<dbReference type="InterPro" id="IPR036388">
    <property type="entry name" value="WH-like_DNA-bd_sf"/>
</dbReference>
<dbReference type="Proteomes" id="UP000251960">
    <property type="component" value="Chromosome 5"/>
</dbReference>
<dbReference type="InterPro" id="IPR011989">
    <property type="entry name" value="ARM-like"/>
</dbReference>
<dbReference type="InterPro" id="IPR003316">
    <property type="entry name" value="E2F_WHTH_DNA-bd_dom"/>
</dbReference>
<dbReference type="Pfam" id="PF24714">
    <property type="entry name" value="TOR1L1_N"/>
    <property type="match status" value="1"/>
</dbReference>
<evidence type="ECO:0000256" key="2">
    <source>
        <dbReference type="RuleBase" id="RU003796"/>
    </source>
</evidence>
<comment type="similarity">
    <text evidence="2">Belongs to the E2F/DP family.</text>
</comment>
<comment type="subcellular location">
    <subcellularLocation>
        <location evidence="2">Nucleus</location>
    </subcellularLocation>
</comment>
<dbReference type="SUPFAM" id="SSF46785">
    <property type="entry name" value="Winged helix' DNA-binding domain"/>
    <property type="match status" value="2"/>
</dbReference>
<dbReference type="PANTHER" id="PTHR31355:SF29">
    <property type="entry name" value="OS02G0739900 PROTEIN"/>
    <property type="match status" value="1"/>
</dbReference>
<reference evidence="5" key="1">
    <citation type="journal article" date="2018" name="Nat. Genet.">
        <title>Extensive intraspecific gene order and gene structural variations between Mo17 and other maize genomes.</title>
        <authorList>
            <person name="Sun S."/>
            <person name="Zhou Y."/>
            <person name="Chen J."/>
            <person name="Shi J."/>
            <person name="Zhao H."/>
            <person name="Zhao H."/>
            <person name="Song W."/>
            <person name="Zhang M."/>
            <person name="Cui Y."/>
            <person name="Dong X."/>
            <person name="Liu H."/>
            <person name="Ma X."/>
            <person name="Jiao Y."/>
            <person name="Wang B."/>
            <person name="Wei X."/>
            <person name="Stein J.C."/>
            <person name="Glaubitz J.C."/>
            <person name="Lu F."/>
            <person name="Yu G."/>
            <person name="Liang C."/>
            <person name="Fengler K."/>
            <person name="Li B."/>
            <person name="Rafalski A."/>
            <person name="Schnable P.S."/>
            <person name="Ware D.H."/>
            <person name="Buckler E.S."/>
            <person name="Lai J."/>
        </authorList>
    </citation>
    <scope>NUCLEOTIDE SEQUENCE [LARGE SCALE GENOMIC DNA]</scope>
    <source>
        <tissue evidence="5">Seedling</tissue>
    </source>
</reference>
<dbReference type="ExpressionAtlas" id="A0A3L6EM11">
    <property type="expression patterns" value="baseline and differential"/>
</dbReference>
<dbReference type="SMART" id="SM01372">
    <property type="entry name" value="E2F_TDP"/>
    <property type="match status" value="2"/>
</dbReference>
<dbReference type="InterPro" id="IPR033337">
    <property type="entry name" value="TORTIFOLIA1/SINE1-2"/>
</dbReference>
<feature type="region of interest" description="Disordered" evidence="3">
    <location>
        <begin position="725"/>
        <end position="782"/>
    </location>
</feature>
<name>A0A3L6EM11_MAIZE</name>
<feature type="domain" description="E2F/DP family winged-helix DNA-binding" evidence="4">
    <location>
        <begin position="632"/>
        <end position="705"/>
    </location>
</feature>
<dbReference type="InterPro" id="IPR036390">
    <property type="entry name" value="WH_DNA-bd_sf"/>
</dbReference>
<dbReference type="EMBL" id="NCVQ01000006">
    <property type="protein sequence ID" value="PWZ21860.1"/>
    <property type="molecule type" value="Genomic_DNA"/>
</dbReference>
<feature type="compositionally biased region" description="Polar residues" evidence="3">
    <location>
        <begin position="317"/>
        <end position="326"/>
    </location>
</feature>
<feature type="compositionally biased region" description="Low complexity" evidence="3">
    <location>
        <begin position="331"/>
        <end position="345"/>
    </location>
</feature>
<evidence type="ECO:0000256" key="3">
    <source>
        <dbReference type="SAM" id="MobiDB-lite"/>
    </source>
</evidence>
<dbReference type="InterPro" id="IPR057600">
    <property type="entry name" value="TORTIFOLIA1/SINE1-2_N"/>
</dbReference>
<feature type="region of interest" description="Disordered" evidence="3">
    <location>
        <begin position="545"/>
        <end position="566"/>
    </location>
</feature>
<feature type="compositionally biased region" description="Low complexity" evidence="3">
    <location>
        <begin position="288"/>
        <end position="300"/>
    </location>
</feature>
<dbReference type="GO" id="GO:0003677">
    <property type="term" value="F:DNA binding"/>
    <property type="evidence" value="ECO:0007669"/>
    <property type="project" value="UniProtKB-KW"/>
</dbReference>
<dbReference type="FunFam" id="1.10.10.10:FF:000295">
    <property type="entry name" value="E2F transcription factor-like E2FE"/>
    <property type="match status" value="1"/>
</dbReference>
<gene>
    <name evidence="5" type="primary">E2FE_1</name>
    <name evidence="5" type="ORF">Zm00014a_033743</name>
</gene>
<feature type="compositionally biased region" description="Low complexity" evidence="3">
    <location>
        <begin position="728"/>
        <end position="739"/>
    </location>
</feature>
<comment type="caution">
    <text evidence="5">The sequence shown here is derived from an EMBL/GenBank/DDBJ whole genome shotgun (WGS) entry which is preliminary data.</text>
</comment>
<dbReference type="Pfam" id="PF02319">
    <property type="entry name" value="WHD_E2F_TDP"/>
    <property type="match status" value="2"/>
</dbReference>
<keyword evidence="1" id="KW-0131">Cell cycle</keyword>
<dbReference type="InterPro" id="IPR016024">
    <property type="entry name" value="ARM-type_fold"/>
</dbReference>
<dbReference type="Gene3D" id="1.10.10.10">
    <property type="entry name" value="Winged helix-like DNA-binding domain superfamily/Winged helix DNA-binding domain"/>
    <property type="match status" value="2"/>
</dbReference>
<dbReference type="PANTHER" id="PTHR31355">
    <property type="entry name" value="MICROTUBULE-ASSOCIATED PROTEIN TORTIFOLIA1"/>
    <property type="match status" value="1"/>
</dbReference>
<dbReference type="GO" id="GO:0005667">
    <property type="term" value="C:transcription regulator complex"/>
    <property type="evidence" value="ECO:0007669"/>
    <property type="project" value="InterPro"/>
</dbReference>
<evidence type="ECO:0000313" key="5">
    <source>
        <dbReference type="EMBL" id="PWZ21860.1"/>
    </source>
</evidence>
<dbReference type="SUPFAM" id="SSF48371">
    <property type="entry name" value="ARM repeat"/>
    <property type="match status" value="1"/>
</dbReference>
<keyword evidence="2" id="KW-0805">Transcription regulation</keyword>
<dbReference type="GO" id="GO:0005874">
    <property type="term" value="C:microtubule"/>
    <property type="evidence" value="ECO:0007669"/>
    <property type="project" value="InterPro"/>
</dbReference>
<protein>
    <submittedName>
        <fullName evidence="5">E2F transcription factor-like E2FE</fullName>
    </submittedName>
</protein>
<dbReference type="GO" id="GO:0005634">
    <property type="term" value="C:nucleus"/>
    <property type="evidence" value="ECO:0007669"/>
    <property type="project" value="UniProtKB-SubCell"/>
</dbReference>